<evidence type="ECO:0000256" key="1">
    <source>
        <dbReference type="SAM" id="MobiDB-lite"/>
    </source>
</evidence>
<evidence type="ECO:0000313" key="2">
    <source>
        <dbReference type="EMBL" id="GBP13419.1"/>
    </source>
</evidence>
<name>A0A4C1TFY3_EUMVA</name>
<accession>A0A4C1TFY3</accession>
<evidence type="ECO:0000313" key="3">
    <source>
        <dbReference type="Proteomes" id="UP000299102"/>
    </source>
</evidence>
<dbReference type="AlphaFoldDB" id="A0A4C1TFY3"/>
<feature type="region of interest" description="Disordered" evidence="1">
    <location>
        <begin position="1"/>
        <end position="20"/>
    </location>
</feature>
<reference evidence="2 3" key="1">
    <citation type="journal article" date="2019" name="Commun. Biol.">
        <title>The bagworm genome reveals a unique fibroin gene that provides high tensile strength.</title>
        <authorList>
            <person name="Kono N."/>
            <person name="Nakamura H."/>
            <person name="Ohtoshi R."/>
            <person name="Tomita M."/>
            <person name="Numata K."/>
            <person name="Arakawa K."/>
        </authorList>
    </citation>
    <scope>NUCLEOTIDE SEQUENCE [LARGE SCALE GENOMIC DNA]</scope>
</reference>
<organism evidence="2 3">
    <name type="scientific">Eumeta variegata</name>
    <name type="common">Bagworm moth</name>
    <name type="synonym">Eumeta japonica</name>
    <dbReference type="NCBI Taxonomy" id="151549"/>
    <lineage>
        <taxon>Eukaryota</taxon>
        <taxon>Metazoa</taxon>
        <taxon>Ecdysozoa</taxon>
        <taxon>Arthropoda</taxon>
        <taxon>Hexapoda</taxon>
        <taxon>Insecta</taxon>
        <taxon>Pterygota</taxon>
        <taxon>Neoptera</taxon>
        <taxon>Endopterygota</taxon>
        <taxon>Lepidoptera</taxon>
        <taxon>Glossata</taxon>
        <taxon>Ditrysia</taxon>
        <taxon>Tineoidea</taxon>
        <taxon>Psychidae</taxon>
        <taxon>Oiketicinae</taxon>
        <taxon>Eumeta</taxon>
    </lineage>
</organism>
<gene>
    <name evidence="2" type="ORF">EVAR_4177_1</name>
</gene>
<proteinExistence type="predicted"/>
<dbReference type="EMBL" id="BGZK01000057">
    <property type="protein sequence ID" value="GBP13419.1"/>
    <property type="molecule type" value="Genomic_DNA"/>
</dbReference>
<protein>
    <submittedName>
        <fullName evidence="2">Uncharacterized protein</fullName>
    </submittedName>
</protein>
<keyword evidence="3" id="KW-1185">Reference proteome</keyword>
<sequence>MELELPSINPSNLMDSPASPDPTLIPDIFIFGTSVTEKAAPSKNTRIKPAAPSKTDEDEMISSIKDFSFAPCIYCMEEMEGHSACYSRS</sequence>
<dbReference type="Proteomes" id="UP000299102">
    <property type="component" value="Unassembled WGS sequence"/>
</dbReference>
<comment type="caution">
    <text evidence="2">The sequence shown here is derived from an EMBL/GenBank/DDBJ whole genome shotgun (WGS) entry which is preliminary data.</text>
</comment>